<proteinExistence type="predicted"/>
<accession>A0A0M2UXE9</accession>
<evidence type="ECO:0000256" key="1">
    <source>
        <dbReference type="SAM" id="MobiDB-lite"/>
    </source>
</evidence>
<dbReference type="Proteomes" id="UP000034954">
    <property type="component" value="Unassembled WGS sequence"/>
</dbReference>
<reference evidence="2 3" key="1">
    <citation type="journal article" date="2013" name="BMC Microbiol.">
        <title>Identification of the type II cytochrome c maturation pathway in anammox bacteria by comparative genomics.</title>
        <authorList>
            <person name="Ferousi C."/>
            <person name="Speth D.R."/>
            <person name="Reimann J."/>
            <person name="Op den Camp H.J."/>
            <person name="Allen J.W."/>
            <person name="Keltjens J.T."/>
            <person name="Jetten M.S."/>
        </authorList>
    </citation>
    <scope>NUCLEOTIDE SEQUENCE [LARGE SCALE GENOMIC DNA]</scope>
    <source>
        <strain evidence="2">RU1</strain>
    </source>
</reference>
<protein>
    <submittedName>
        <fullName evidence="2">Uncharacterized protein</fullName>
    </submittedName>
</protein>
<evidence type="ECO:0000313" key="2">
    <source>
        <dbReference type="EMBL" id="KKO19636.1"/>
    </source>
</evidence>
<sequence>MTIRIHMDNGSANSADEVKENEPDMPKLVLDIIPKNPQIPHIPDQMNKSAVEKHITQKGKIGVDERRIGDFRRIDYLHGNNPKVKEEKFELIAQGKLNEENEHVGKNNTSGNNGNRPDGFRSRIGII</sequence>
<organism evidence="2 3">
    <name type="scientific">Candidatus Brocadia fulgida</name>
    <dbReference type="NCBI Taxonomy" id="380242"/>
    <lineage>
        <taxon>Bacteria</taxon>
        <taxon>Pseudomonadati</taxon>
        <taxon>Planctomycetota</taxon>
        <taxon>Candidatus Brocadiia</taxon>
        <taxon>Candidatus Brocadiales</taxon>
        <taxon>Candidatus Brocadiaceae</taxon>
        <taxon>Candidatus Brocadia</taxon>
    </lineage>
</organism>
<evidence type="ECO:0000313" key="3">
    <source>
        <dbReference type="Proteomes" id="UP000034954"/>
    </source>
</evidence>
<feature type="compositionally biased region" description="Polar residues" evidence="1">
    <location>
        <begin position="106"/>
        <end position="115"/>
    </location>
</feature>
<gene>
    <name evidence="2" type="ORF">BROFUL_01671</name>
</gene>
<dbReference type="EMBL" id="LAQJ01000173">
    <property type="protein sequence ID" value="KKO19636.1"/>
    <property type="molecule type" value="Genomic_DNA"/>
</dbReference>
<keyword evidence="3" id="KW-1185">Reference proteome</keyword>
<comment type="caution">
    <text evidence="2">The sequence shown here is derived from an EMBL/GenBank/DDBJ whole genome shotgun (WGS) entry which is preliminary data.</text>
</comment>
<dbReference type="AlphaFoldDB" id="A0A0M2UXE9"/>
<feature type="region of interest" description="Disordered" evidence="1">
    <location>
        <begin position="1"/>
        <end position="20"/>
    </location>
</feature>
<feature type="region of interest" description="Disordered" evidence="1">
    <location>
        <begin position="100"/>
        <end position="127"/>
    </location>
</feature>
<name>A0A0M2UXE9_9BACT</name>